<dbReference type="GeneID" id="13885609"/>
<dbReference type="EMBL" id="HE650823">
    <property type="protein sequence ID" value="CCF57224.1"/>
    <property type="molecule type" value="Genomic_DNA"/>
</dbReference>
<organism evidence="2 3">
    <name type="scientific">Kazachstania africana (strain ATCC 22294 / BCRC 22015 / CBS 2517 / CECT 1963 / NBRC 1671 / NRRL Y-8276)</name>
    <name type="common">Yeast</name>
    <name type="synonym">Kluyveromyces africanus</name>
    <dbReference type="NCBI Taxonomy" id="1071382"/>
    <lineage>
        <taxon>Eukaryota</taxon>
        <taxon>Fungi</taxon>
        <taxon>Dikarya</taxon>
        <taxon>Ascomycota</taxon>
        <taxon>Saccharomycotina</taxon>
        <taxon>Saccharomycetes</taxon>
        <taxon>Saccharomycetales</taxon>
        <taxon>Saccharomycetaceae</taxon>
        <taxon>Kazachstania</taxon>
    </lineage>
</organism>
<dbReference type="HOGENOM" id="CLU_095072_0_0_1"/>
<dbReference type="AlphaFoldDB" id="H2AS74"/>
<evidence type="ECO:0000259" key="1">
    <source>
        <dbReference type="Pfam" id="PF22431"/>
    </source>
</evidence>
<dbReference type="GO" id="GO:0006888">
    <property type="term" value="P:endoplasmic reticulum to Golgi vesicle-mediated transport"/>
    <property type="evidence" value="ECO:0007669"/>
    <property type="project" value="EnsemblFungi"/>
</dbReference>
<dbReference type="Proteomes" id="UP000005220">
    <property type="component" value="Chromosome 3"/>
</dbReference>
<keyword evidence="3" id="KW-1185">Reference proteome</keyword>
<dbReference type="OrthoDB" id="4034328at2759"/>
<gene>
    <name evidence="2" type="primary">KAFR0C02310</name>
    <name evidence="2" type="ORF">KAFR_0C02310</name>
</gene>
<reference evidence="2 3" key="1">
    <citation type="journal article" date="2011" name="Proc. Natl. Acad. Sci. U.S.A.">
        <title>Evolutionary erosion of yeast sex chromosomes by mating-type switching accidents.</title>
        <authorList>
            <person name="Gordon J.L."/>
            <person name="Armisen D."/>
            <person name="Proux-Wera E."/>
            <person name="Oheigeartaigh S.S."/>
            <person name="Byrne K.P."/>
            <person name="Wolfe K.H."/>
        </authorList>
    </citation>
    <scope>NUCLEOTIDE SEQUENCE [LARGE SCALE GENOMIC DNA]</scope>
    <source>
        <strain evidence="3">ATCC 22294 / BCRC 22015 / CBS 2517 / CECT 1963 / NBRC 1671 / NRRL Y-8276</strain>
    </source>
</reference>
<dbReference type="InParanoid" id="H2AS74"/>
<dbReference type="GO" id="GO:0000301">
    <property type="term" value="P:retrograde transport, vesicle recycling within Golgi"/>
    <property type="evidence" value="ECO:0007669"/>
    <property type="project" value="EnsemblFungi"/>
</dbReference>
<feature type="domain" description="Conserved oligomeric Golgi complex subunit 2 C-terminal" evidence="1">
    <location>
        <begin position="111"/>
        <end position="249"/>
    </location>
</feature>
<dbReference type="eggNOG" id="ENOG502RYA4">
    <property type="taxonomic scope" value="Eukaryota"/>
</dbReference>
<evidence type="ECO:0000313" key="3">
    <source>
        <dbReference type="Proteomes" id="UP000005220"/>
    </source>
</evidence>
<accession>H2AS74</accession>
<dbReference type="Pfam" id="PF22431">
    <property type="entry name" value="COG2p_C"/>
    <property type="match status" value="1"/>
</dbReference>
<dbReference type="FunCoup" id="H2AS74">
    <property type="interactions" value="81"/>
</dbReference>
<sequence>MDFLSDEEMDLELPTTTDITRGLFGDQVDKLHGEAKENEKGFNVDEFLMQNNFHYLPLDSLIRDLSNLSIEIVQALLGQVTDNYDNYLAFFSTYSKDENETLLELQKTRAELNSFMTHLGQLTKDDLSNTRETIEDSVEYLKNLDCISEQLNDHKRLADEISLSKKLSNTLHKMCAMEDIQEQLCGELIKKLFQIINSCRGLLTSLESLNSPFIHHIRNEYQGLVQEFQVSLKILTDLCLEDTKRYKYLNNVLISLLAKDI</sequence>
<dbReference type="GO" id="GO:0032258">
    <property type="term" value="P:cytoplasm to vacuole targeting by the Cvt pathway"/>
    <property type="evidence" value="ECO:0007669"/>
    <property type="project" value="EnsemblFungi"/>
</dbReference>
<dbReference type="GO" id="GO:0000425">
    <property type="term" value="P:pexophagy"/>
    <property type="evidence" value="ECO:0007669"/>
    <property type="project" value="EnsemblFungi"/>
</dbReference>
<proteinExistence type="predicted"/>
<name>H2AS74_KAZAF</name>
<dbReference type="KEGG" id="kaf:KAFR_0C02310"/>
<dbReference type="STRING" id="1071382.H2AS74"/>
<dbReference type="Gene3D" id="1.20.58.1240">
    <property type="match status" value="1"/>
</dbReference>
<evidence type="ECO:0000313" key="2">
    <source>
        <dbReference type="EMBL" id="CCF57224.1"/>
    </source>
</evidence>
<dbReference type="InterPro" id="IPR054494">
    <property type="entry name" value="COG2_C"/>
</dbReference>
<protein>
    <recommendedName>
        <fullName evidence="1">Conserved oligomeric Golgi complex subunit 2 C-terminal domain-containing protein</fullName>
    </recommendedName>
</protein>
<dbReference type="GO" id="GO:0017119">
    <property type="term" value="C:Golgi transport complex"/>
    <property type="evidence" value="ECO:0007669"/>
    <property type="project" value="EnsemblFungi"/>
</dbReference>
<dbReference type="RefSeq" id="XP_003956359.1">
    <property type="nucleotide sequence ID" value="XM_003956310.1"/>
</dbReference>